<protein>
    <recommendedName>
        <fullName evidence="4">Ribosomal protein L7Ae/L30e/S12e/Gadd45 domain-containing protein</fullName>
    </recommendedName>
</protein>
<dbReference type="Gene3D" id="3.30.1330.30">
    <property type="match status" value="1"/>
</dbReference>
<dbReference type="CTD" id="20240558"/>
<evidence type="ECO:0000313" key="3">
    <source>
        <dbReference type="Proteomes" id="UP000030746"/>
    </source>
</evidence>
<organism evidence="2 3">
    <name type="scientific">Lottia gigantea</name>
    <name type="common">Giant owl limpet</name>
    <dbReference type="NCBI Taxonomy" id="225164"/>
    <lineage>
        <taxon>Eukaryota</taxon>
        <taxon>Metazoa</taxon>
        <taxon>Spiralia</taxon>
        <taxon>Lophotrochozoa</taxon>
        <taxon>Mollusca</taxon>
        <taxon>Gastropoda</taxon>
        <taxon>Patellogastropoda</taxon>
        <taxon>Lottioidea</taxon>
        <taxon>Lottiidae</taxon>
        <taxon>Lottia</taxon>
    </lineage>
</organism>
<feature type="region of interest" description="Disordered" evidence="1">
    <location>
        <begin position="223"/>
        <end position="242"/>
    </location>
</feature>
<dbReference type="GO" id="GO:0000172">
    <property type="term" value="C:ribonuclease MRP complex"/>
    <property type="evidence" value="ECO:0007669"/>
    <property type="project" value="InterPro"/>
</dbReference>
<sequence>MLKESFPLRLVQKFCSNKERKMFTKQQKENKLSDEQNEELKTRKQIRSELALGINCVTKALEKDELRLVIITRESKVCVLVNHILPLVTVRQCPAIRLPNLSENMYNILGLQSLAALGFKKTKEKSMFEDFVHMVIETAPSIKSSWLQEPEIKSEISTKDMEIETTPEEVNLSATIKSVIPEKSLNPETSHKAAPVFKKDYSYLYVYKKDQKLGDDFISLSSNTKTDEDYFPTEPKKSKSEQTGLVSMKYKGVNVQAMKKNEKRKKKKKCAV</sequence>
<dbReference type="OrthoDB" id="20109at2759"/>
<dbReference type="PANTHER" id="PTHR46948">
    <property type="entry name" value="RIBONUCLEASE P PROTEIN SUBUNIT P38"/>
    <property type="match status" value="1"/>
</dbReference>
<dbReference type="GeneID" id="20240558"/>
<dbReference type="KEGG" id="lgi:LOTGIDRAFT_167223"/>
<dbReference type="HOGENOM" id="CLU_1024098_0_0_1"/>
<dbReference type="OMA" id="GHETANV"/>
<dbReference type="GO" id="GO:0001682">
    <property type="term" value="P:tRNA 5'-leader removal"/>
    <property type="evidence" value="ECO:0007669"/>
    <property type="project" value="InterPro"/>
</dbReference>
<dbReference type="Proteomes" id="UP000030746">
    <property type="component" value="Unassembled WGS sequence"/>
</dbReference>
<evidence type="ECO:0000313" key="2">
    <source>
        <dbReference type="EMBL" id="ESO86409.1"/>
    </source>
</evidence>
<keyword evidence="3" id="KW-1185">Reference proteome</keyword>
<dbReference type="RefSeq" id="XP_009062944.1">
    <property type="nucleotide sequence ID" value="XM_009064696.1"/>
</dbReference>
<evidence type="ECO:0008006" key="4">
    <source>
        <dbReference type="Google" id="ProtNLM"/>
    </source>
</evidence>
<name>V4BDC3_LOTGI</name>
<dbReference type="GO" id="GO:0005655">
    <property type="term" value="C:nucleolar ribonuclease P complex"/>
    <property type="evidence" value="ECO:0007669"/>
    <property type="project" value="InterPro"/>
</dbReference>
<dbReference type="GO" id="GO:0001650">
    <property type="term" value="C:fibrillar center"/>
    <property type="evidence" value="ECO:0007669"/>
    <property type="project" value="TreeGrafter"/>
</dbReference>
<dbReference type="InterPro" id="IPR042848">
    <property type="entry name" value="Rpp38"/>
</dbReference>
<accession>V4BDC3</accession>
<dbReference type="SUPFAM" id="SSF55315">
    <property type="entry name" value="L30e-like"/>
    <property type="match status" value="1"/>
</dbReference>
<dbReference type="EMBL" id="KB203083">
    <property type="protein sequence ID" value="ESO86409.1"/>
    <property type="molecule type" value="Genomic_DNA"/>
</dbReference>
<dbReference type="InterPro" id="IPR029064">
    <property type="entry name" value="Ribosomal_eL30-like_sf"/>
</dbReference>
<proteinExistence type="predicted"/>
<dbReference type="STRING" id="225164.V4BDC3"/>
<dbReference type="AlphaFoldDB" id="V4BDC3"/>
<evidence type="ECO:0000256" key="1">
    <source>
        <dbReference type="SAM" id="MobiDB-lite"/>
    </source>
</evidence>
<reference evidence="2 3" key="1">
    <citation type="journal article" date="2013" name="Nature">
        <title>Insights into bilaterian evolution from three spiralian genomes.</title>
        <authorList>
            <person name="Simakov O."/>
            <person name="Marletaz F."/>
            <person name="Cho S.J."/>
            <person name="Edsinger-Gonzales E."/>
            <person name="Havlak P."/>
            <person name="Hellsten U."/>
            <person name="Kuo D.H."/>
            <person name="Larsson T."/>
            <person name="Lv J."/>
            <person name="Arendt D."/>
            <person name="Savage R."/>
            <person name="Osoegawa K."/>
            <person name="de Jong P."/>
            <person name="Grimwood J."/>
            <person name="Chapman J.A."/>
            <person name="Shapiro H."/>
            <person name="Aerts A."/>
            <person name="Otillar R.P."/>
            <person name="Terry A.Y."/>
            <person name="Boore J.L."/>
            <person name="Grigoriev I.V."/>
            <person name="Lindberg D.R."/>
            <person name="Seaver E.C."/>
            <person name="Weisblat D.A."/>
            <person name="Putnam N.H."/>
            <person name="Rokhsar D.S."/>
        </authorList>
    </citation>
    <scope>NUCLEOTIDE SEQUENCE [LARGE SCALE GENOMIC DNA]</scope>
</reference>
<gene>
    <name evidence="2" type="ORF">LOTGIDRAFT_167223</name>
</gene>
<dbReference type="GO" id="GO:0033204">
    <property type="term" value="F:ribonuclease P RNA binding"/>
    <property type="evidence" value="ECO:0007669"/>
    <property type="project" value="TreeGrafter"/>
</dbReference>
<dbReference type="GO" id="GO:0004526">
    <property type="term" value="F:ribonuclease P activity"/>
    <property type="evidence" value="ECO:0007669"/>
    <property type="project" value="TreeGrafter"/>
</dbReference>
<dbReference type="PANTHER" id="PTHR46948:SF1">
    <property type="entry name" value="RIBONUCLEASE P PROTEIN SUBUNIT P38"/>
    <property type="match status" value="1"/>
</dbReference>